<feature type="region of interest" description="Disordered" evidence="1">
    <location>
        <begin position="398"/>
        <end position="420"/>
    </location>
</feature>
<evidence type="ECO:0000313" key="2">
    <source>
        <dbReference type="EMBL" id="KAF9522071.1"/>
    </source>
</evidence>
<name>A0A9P6E3V8_9AGAR</name>
<dbReference type="Proteomes" id="UP000807306">
    <property type="component" value="Unassembled WGS sequence"/>
</dbReference>
<gene>
    <name evidence="2" type="ORF">CPB83DRAFT_899937</name>
</gene>
<feature type="region of interest" description="Disordered" evidence="1">
    <location>
        <begin position="219"/>
        <end position="238"/>
    </location>
</feature>
<dbReference type="AlphaFoldDB" id="A0A9P6E3V8"/>
<keyword evidence="3" id="KW-1185">Reference proteome</keyword>
<evidence type="ECO:0000256" key="1">
    <source>
        <dbReference type="SAM" id="MobiDB-lite"/>
    </source>
</evidence>
<feature type="compositionally biased region" description="Polar residues" evidence="1">
    <location>
        <begin position="1"/>
        <end position="14"/>
    </location>
</feature>
<feature type="region of interest" description="Disordered" evidence="1">
    <location>
        <begin position="1"/>
        <end position="29"/>
    </location>
</feature>
<dbReference type="EMBL" id="MU157962">
    <property type="protein sequence ID" value="KAF9522071.1"/>
    <property type="molecule type" value="Genomic_DNA"/>
</dbReference>
<protein>
    <submittedName>
        <fullName evidence="2">Uncharacterized protein</fullName>
    </submittedName>
</protein>
<sequence>MSAAASSMSGNIQMQHDDPMDNSFSTNIPQTQSRGRIALETHPLRPEHSTHGSESLLSPQPKLDFGVLSTFLDVGSNESSQLSNIDFGTVSTKGFVVKPAATSPPTFMHTHPVQMSSVELDFGFSSQEGPGLDFGMSLTQPEKLIEGSLRRQPEPKFGLNLAHAPDLDFGMIMTQIPELSPVCPGGQPELGFAMNLTPPHELDFGMSLTQVPENLTQVSLRPQPDSDFGVSSTQSPELDFGMSLTQLPEKLTEGSLHHKPEPELGASSTQSPKLDFGMPLTQVPKSLSEVSPNQAPELQFPFSLSCETNLDVTIVPHSPPLQTTTTLPRLLHLSPPRESIFDRSTPIDPASSPISASFFAPSARSISPQHTHNRYDQDFQMKISRDVCIAVDARTSRLYPGHNTPATTQPTQASQSHLDPPPHPLTLDVLQDVHQQILTHGGPHTKYGPAAQQLLAIKKDKRSQVGHTLKILNSIETQLRGLSNDAGIWLEQ</sequence>
<comment type="caution">
    <text evidence="2">The sequence shown here is derived from an EMBL/GenBank/DDBJ whole genome shotgun (WGS) entry which is preliminary data.</text>
</comment>
<evidence type="ECO:0000313" key="3">
    <source>
        <dbReference type="Proteomes" id="UP000807306"/>
    </source>
</evidence>
<feature type="compositionally biased region" description="Low complexity" evidence="1">
    <location>
        <begin position="404"/>
        <end position="418"/>
    </location>
</feature>
<accession>A0A9P6E3V8</accession>
<reference evidence="2" key="1">
    <citation type="submission" date="2020-11" db="EMBL/GenBank/DDBJ databases">
        <authorList>
            <consortium name="DOE Joint Genome Institute"/>
            <person name="Ahrendt S."/>
            <person name="Riley R."/>
            <person name="Andreopoulos W."/>
            <person name="Labutti K."/>
            <person name="Pangilinan J."/>
            <person name="Ruiz-Duenas F.J."/>
            <person name="Barrasa J.M."/>
            <person name="Sanchez-Garcia M."/>
            <person name="Camarero S."/>
            <person name="Miyauchi S."/>
            <person name="Serrano A."/>
            <person name="Linde D."/>
            <person name="Babiker R."/>
            <person name="Drula E."/>
            <person name="Ayuso-Fernandez I."/>
            <person name="Pacheco R."/>
            <person name="Padilla G."/>
            <person name="Ferreira P."/>
            <person name="Barriuso J."/>
            <person name="Kellner H."/>
            <person name="Castanera R."/>
            <person name="Alfaro M."/>
            <person name="Ramirez L."/>
            <person name="Pisabarro A.G."/>
            <person name="Kuo A."/>
            <person name="Tritt A."/>
            <person name="Lipzen A."/>
            <person name="He G."/>
            <person name="Yan M."/>
            <person name="Ng V."/>
            <person name="Cullen D."/>
            <person name="Martin F."/>
            <person name="Rosso M.-N."/>
            <person name="Henrissat B."/>
            <person name="Hibbett D."/>
            <person name="Martinez A.T."/>
            <person name="Grigoriev I.V."/>
        </authorList>
    </citation>
    <scope>NUCLEOTIDE SEQUENCE</scope>
    <source>
        <strain evidence="2">CBS 506.95</strain>
    </source>
</reference>
<organism evidence="2 3">
    <name type="scientific">Crepidotus variabilis</name>
    <dbReference type="NCBI Taxonomy" id="179855"/>
    <lineage>
        <taxon>Eukaryota</taxon>
        <taxon>Fungi</taxon>
        <taxon>Dikarya</taxon>
        <taxon>Basidiomycota</taxon>
        <taxon>Agaricomycotina</taxon>
        <taxon>Agaricomycetes</taxon>
        <taxon>Agaricomycetidae</taxon>
        <taxon>Agaricales</taxon>
        <taxon>Agaricineae</taxon>
        <taxon>Crepidotaceae</taxon>
        <taxon>Crepidotus</taxon>
    </lineage>
</organism>
<proteinExistence type="predicted"/>
<feature type="region of interest" description="Disordered" evidence="1">
    <location>
        <begin position="255"/>
        <end position="278"/>
    </location>
</feature>